<dbReference type="EMBL" id="FTNE01000037">
    <property type="protein sequence ID" value="SIR47832.1"/>
    <property type="molecule type" value="Genomic_DNA"/>
</dbReference>
<dbReference type="AlphaFoldDB" id="A0A8G2FEZ6"/>
<evidence type="ECO:0000313" key="8">
    <source>
        <dbReference type="Proteomes" id="UP000186308"/>
    </source>
</evidence>
<comment type="caution">
    <text evidence="7">The sequence shown here is derived from an EMBL/GenBank/DDBJ whole genome shotgun (WGS) entry which is preliminary data.</text>
</comment>
<dbReference type="GO" id="GO:0009055">
    <property type="term" value="F:electron transfer activity"/>
    <property type="evidence" value="ECO:0007669"/>
    <property type="project" value="InterPro"/>
</dbReference>
<reference evidence="7 8" key="1">
    <citation type="submission" date="2017-01" db="EMBL/GenBank/DDBJ databases">
        <authorList>
            <person name="Varghese N."/>
            <person name="Submissions S."/>
        </authorList>
    </citation>
    <scope>NUCLEOTIDE SEQUENCE [LARGE SCALE GENOMIC DNA]</scope>
    <source>
        <strain evidence="7 8">ATCC 35905</strain>
    </source>
</reference>
<keyword evidence="2 4" id="KW-0479">Metal-binding</keyword>
<evidence type="ECO:0000256" key="4">
    <source>
        <dbReference type="PROSITE-ProRule" id="PRU00433"/>
    </source>
</evidence>
<accession>A0A8G2FEZ6</accession>
<dbReference type="PANTHER" id="PTHR35008">
    <property type="entry name" value="BLL4482 PROTEIN-RELATED"/>
    <property type="match status" value="1"/>
</dbReference>
<dbReference type="InterPro" id="IPR051459">
    <property type="entry name" value="Cytochrome_c-type_DH"/>
</dbReference>
<evidence type="ECO:0000256" key="2">
    <source>
        <dbReference type="ARBA" id="ARBA00022723"/>
    </source>
</evidence>
<dbReference type="InterPro" id="IPR009056">
    <property type="entry name" value="Cyt_c-like_dom"/>
</dbReference>
<evidence type="ECO:0000256" key="1">
    <source>
        <dbReference type="ARBA" id="ARBA00022617"/>
    </source>
</evidence>
<gene>
    <name evidence="7" type="ORF">SAMN05421828_13710</name>
</gene>
<dbReference type="Proteomes" id="UP000186308">
    <property type="component" value="Unassembled WGS sequence"/>
</dbReference>
<evidence type="ECO:0000256" key="3">
    <source>
        <dbReference type="ARBA" id="ARBA00023004"/>
    </source>
</evidence>
<keyword evidence="8" id="KW-1185">Reference proteome</keyword>
<feature type="domain" description="Cytochrome c" evidence="6">
    <location>
        <begin position="168"/>
        <end position="253"/>
    </location>
</feature>
<organism evidence="7 8">
    <name type="scientific">Acidiphilium rubrum</name>
    <dbReference type="NCBI Taxonomy" id="526"/>
    <lineage>
        <taxon>Bacteria</taxon>
        <taxon>Pseudomonadati</taxon>
        <taxon>Pseudomonadota</taxon>
        <taxon>Alphaproteobacteria</taxon>
        <taxon>Acetobacterales</taxon>
        <taxon>Acidocellaceae</taxon>
        <taxon>Acidiphilium</taxon>
    </lineage>
</organism>
<name>A0A8G2FEZ6_ACIRU</name>
<dbReference type="RefSeq" id="WP_245801598.1">
    <property type="nucleotide sequence ID" value="NZ_FTNE01000037.1"/>
</dbReference>
<feature type="signal peptide" evidence="5">
    <location>
        <begin position="1"/>
        <end position="23"/>
    </location>
</feature>
<evidence type="ECO:0000259" key="6">
    <source>
        <dbReference type="PROSITE" id="PS51007"/>
    </source>
</evidence>
<keyword evidence="5" id="KW-0732">Signal</keyword>
<keyword evidence="3 4" id="KW-0408">Iron</keyword>
<evidence type="ECO:0000256" key="5">
    <source>
        <dbReference type="SAM" id="SignalP"/>
    </source>
</evidence>
<dbReference type="Gene3D" id="1.10.760.10">
    <property type="entry name" value="Cytochrome c-like domain"/>
    <property type="match status" value="2"/>
</dbReference>
<evidence type="ECO:0000313" key="7">
    <source>
        <dbReference type="EMBL" id="SIR47832.1"/>
    </source>
</evidence>
<feature type="domain" description="Cytochrome c" evidence="6">
    <location>
        <begin position="47"/>
        <end position="175"/>
    </location>
</feature>
<dbReference type="PROSITE" id="PS51007">
    <property type="entry name" value="CYTC"/>
    <property type="match status" value="2"/>
</dbReference>
<dbReference type="GO" id="GO:0046872">
    <property type="term" value="F:metal ion binding"/>
    <property type="evidence" value="ECO:0007669"/>
    <property type="project" value="UniProtKB-KW"/>
</dbReference>
<sequence length="297" mass="31098">MRQTIAAPLLALTLLALAPHAHAAPPPGPLAFTPPPESAMPGGKFGDAVKLGENIFRHTTIFEKGVIGNALNCSNCHLDAGRLAGSAPMWAAYNAYPAYRSKNGKVNSFGMRLQGCFAYSENGKVPALGSPTIVALEAYAYWLTSGAPTGTPLAGRGYPKLAPPPKPATYAAGAAVYASNCALCHGAAGQGQYARGQTVFPALWGDKSFNWGAGMGSIKNAAAFVHANMPYGAVGTLSVQQAWDVATYIDSQNRPQDPRFTNSVAVTRSKYHNNKYSMYGKTVNGHILGDQARGAAP</sequence>
<feature type="chain" id="PRO_5034097782" evidence="5">
    <location>
        <begin position="24"/>
        <end position="297"/>
    </location>
</feature>
<dbReference type="PANTHER" id="PTHR35008:SF9">
    <property type="entry name" value="CYTOCHROME C DOMAIN-CONTAINING PROTEIN"/>
    <property type="match status" value="1"/>
</dbReference>
<keyword evidence="1 4" id="KW-0349">Heme</keyword>
<dbReference type="GO" id="GO:0020037">
    <property type="term" value="F:heme binding"/>
    <property type="evidence" value="ECO:0007669"/>
    <property type="project" value="InterPro"/>
</dbReference>
<dbReference type="Pfam" id="PF00034">
    <property type="entry name" value="Cytochrom_C"/>
    <property type="match status" value="1"/>
</dbReference>
<dbReference type="SUPFAM" id="SSF46626">
    <property type="entry name" value="Cytochrome c"/>
    <property type="match status" value="2"/>
</dbReference>
<protein>
    <submittedName>
        <fullName evidence="7">Thiosulfate dehydrogenase</fullName>
    </submittedName>
</protein>
<dbReference type="InterPro" id="IPR036909">
    <property type="entry name" value="Cyt_c-like_dom_sf"/>
</dbReference>
<proteinExistence type="predicted"/>